<evidence type="ECO:0000313" key="5">
    <source>
        <dbReference type="Proteomes" id="UP000008037"/>
    </source>
</evidence>
<dbReference type="BioCyc" id="CNIT1237085:G1324-2201-MONOMER"/>
<sequence length="248" mass="28214">MVDGRYIYCIIDWEEKRPIGNFGNIGIGENTVYTIYYKDIAAVVSTIPFKQMESNLNDIVAHQRVVEAAREANTVLPVRFGVILKNEAGIKKLLASSYKDYHAKLTSLRGKDEIGIKVLLNKSSLKKIREQAEQSSEEIRKIKQEISSAKPGTSYFLKLRLEDAVKNETLMKIDKMVGEINDSLAEVAVDKRLLKNDVAEIVLNAAYLVERNKIQIFDAKVKELRERFEKEGIMTLHRSGPWAPYSFC</sequence>
<comment type="subcellular location">
    <subcellularLocation>
        <location evidence="2">Gas vesicle</location>
    </subcellularLocation>
</comment>
<dbReference type="STRING" id="1237085.Ngar_c22030"/>
<evidence type="ECO:0000256" key="2">
    <source>
        <dbReference type="ARBA" id="ARBA00035108"/>
    </source>
</evidence>
<organism evidence="4 5">
    <name type="scientific">Nitrososphaera gargensis (strain Ga9.2)</name>
    <dbReference type="NCBI Taxonomy" id="1237085"/>
    <lineage>
        <taxon>Archaea</taxon>
        <taxon>Nitrososphaerota</taxon>
        <taxon>Nitrososphaeria</taxon>
        <taxon>Nitrososphaerales</taxon>
        <taxon>Nitrososphaeraceae</taxon>
        <taxon>Nitrososphaera</taxon>
    </lineage>
</organism>
<accession>K0IJ47</accession>
<name>K0IJ47_NITGG</name>
<dbReference type="EMBL" id="CP002408">
    <property type="protein sequence ID" value="AFU59133.1"/>
    <property type="molecule type" value="Genomic_DNA"/>
</dbReference>
<dbReference type="PANTHER" id="PTHR36852:SF1">
    <property type="entry name" value="PROTEIN GVPL 2"/>
    <property type="match status" value="1"/>
</dbReference>
<evidence type="ECO:0000313" key="4">
    <source>
        <dbReference type="EMBL" id="AFU59133.1"/>
    </source>
</evidence>
<gene>
    <name evidence="4" type="ordered locus">Ngar_c22030</name>
</gene>
<dbReference type="InterPro" id="IPR009430">
    <property type="entry name" value="GvpL/GvpF"/>
</dbReference>
<evidence type="ECO:0000256" key="3">
    <source>
        <dbReference type="ARBA" id="ARBA00035643"/>
    </source>
</evidence>
<dbReference type="KEGG" id="nga:Ngar_c22030"/>
<dbReference type="GeneID" id="13796066"/>
<dbReference type="HOGENOM" id="CLU_065736_3_0_2"/>
<evidence type="ECO:0000256" key="1">
    <source>
        <dbReference type="ARBA" id="ARBA00022987"/>
    </source>
</evidence>
<dbReference type="AlphaFoldDB" id="K0IJ47"/>
<keyword evidence="1" id="KW-0304">Gas vesicle</keyword>
<dbReference type="GO" id="GO:0031412">
    <property type="term" value="P:gas vesicle organization"/>
    <property type="evidence" value="ECO:0007669"/>
    <property type="project" value="InterPro"/>
</dbReference>
<dbReference type="PANTHER" id="PTHR36852">
    <property type="entry name" value="PROTEIN GVPL 2"/>
    <property type="match status" value="1"/>
</dbReference>
<dbReference type="Proteomes" id="UP000008037">
    <property type="component" value="Chromosome"/>
</dbReference>
<dbReference type="PATRIC" id="fig|1237085.11.peg.2182"/>
<reference evidence="4 5" key="1">
    <citation type="journal article" date="2012" name="Environ. Microbiol.">
        <title>The genome of the ammonia-oxidizing Candidatus Nitrososphaera gargensis: insights into metabolic versatility and environmental adaptations.</title>
        <authorList>
            <person name="Spang A."/>
            <person name="Poehlein A."/>
            <person name="Offre P."/>
            <person name="Zumbragel S."/>
            <person name="Haider S."/>
            <person name="Rychlik N."/>
            <person name="Nowka B."/>
            <person name="Schmeisser C."/>
            <person name="Lebedeva E.V."/>
            <person name="Rattei T."/>
            <person name="Bohm C."/>
            <person name="Schmid M."/>
            <person name="Galushko A."/>
            <person name="Hatzenpichler R."/>
            <person name="Weinmaier T."/>
            <person name="Daniel R."/>
            <person name="Schleper C."/>
            <person name="Spieck E."/>
            <person name="Streit W."/>
            <person name="Wagner M."/>
        </authorList>
    </citation>
    <scope>NUCLEOTIDE SEQUENCE [LARGE SCALE GENOMIC DNA]</scope>
    <source>
        <strain evidence="5">Ga9.2</strain>
    </source>
</reference>
<dbReference type="InParanoid" id="K0IJ47"/>
<dbReference type="GO" id="GO:0031411">
    <property type="term" value="C:gas vesicle"/>
    <property type="evidence" value="ECO:0007669"/>
    <property type="project" value="UniProtKB-SubCell"/>
</dbReference>
<protein>
    <submittedName>
        <fullName evidence="4">Putative gas vesicle synthesis protein GvpL_GvpF</fullName>
    </submittedName>
</protein>
<proteinExistence type="inferred from homology"/>
<dbReference type="RefSeq" id="WP_015019668.1">
    <property type="nucleotide sequence ID" value="NC_018719.1"/>
</dbReference>
<comment type="similarity">
    <text evidence="3">Belongs to the gas vesicle GvpF/GvpL family.</text>
</comment>
<dbReference type="Pfam" id="PF06386">
    <property type="entry name" value="GvpL_GvpF"/>
    <property type="match status" value="1"/>
</dbReference>
<keyword evidence="5" id="KW-1185">Reference proteome</keyword>
<dbReference type="OrthoDB" id="130966at2157"/>